<evidence type="ECO:0000313" key="10">
    <source>
        <dbReference type="EMBL" id="KAL2455806.1"/>
    </source>
</evidence>
<dbReference type="AlphaFoldDB" id="A0ABD1NW22"/>
<reference evidence="11" key="1">
    <citation type="submission" date="2024-07" db="EMBL/GenBank/DDBJ databases">
        <title>Two chromosome-level genome assemblies of Korean endemic species Abeliophyllum distichum and Forsythia ovata (Oleaceae).</title>
        <authorList>
            <person name="Jang H."/>
        </authorList>
    </citation>
    <scope>NUCLEOTIDE SEQUENCE [LARGE SCALE GENOMIC DNA]</scope>
</reference>
<feature type="region of interest" description="Disordered" evidence="8">
    <location>
        <begin position="60"/>
        <end position="81"/>
    </location>
</feature>
<protein>
    <submittedName>
        <fullName evidence="10">Protein GLUTAMINE DUMPER 2</fullName>
    </submittedName>
</protein>
<keyword evidence="5" id="KW-0029">Amino-acid transport</keyword>
<dbReference type="EMBL" id="JBFOLK010000158">
    <property type="protein sequence ID" value="KAL2455806.1"/>
    <property type="molecule type" value="Genomic_DNA"/>
</dbReference>
<evidence type="ECO:0000256" key="7">
    <source>
        <dbReference type="ARBA" id="ARBA00023136"/>
    </source>
</evidence>
<evidence type="ECO:0000256" key="1">
    <source>
        <dbReference type="ARBA" id="ARBA00004167"/>
    </source>
</evidence>
<dbReference type="PANTHER" id="PTHR33228:SF77">
    <property type="entry name" value="PROTEIN GLUTAMINE DUMPER 2"/>
    <property type="match status" value="1"/>
</dbReference>
<dbReference type="Proteomes" id="UP001604336">
    <property type="component" value="Unassembled WGS sequence"/>
</dbReference>
<evidence type="ECO:0000256" key="5">
    <source>
        <dbReference type="ARBA" id="ARBA00022970"/>
    </source>
</evidence>
<accession>A0ABD1NW22</accession>
<comment type="subcellular location">
    <subcellularLocation>
        <location evidence="1">Membrane</location>
        <topology evidence="1">Single-pass membrane protein</topology>
    </subcellularLocation>
</comment>
<dbReference type="InterPro" id="IPR040359">
    <property type="entry name" value="GDU"/>
</dbReference>
<gene>
    <name evidence="10" type="ORF">Adt_47101</name>
</gene>
<comment type="similarity">
    <text evidence="2">Belongs to the GLUTAMINE DUMPER 1 (TC 9.B.60) family.</text>
</comment>
<dbReference type="GO" id="GO:0016020">
    <property type="term" value="C:membrane"/>
    <property type="evidence" value="ECO:0007669"/>
    <property type="project" value="UniProtKB-SubCell"/>
</dbReference>
<keyword evidence="3" id="KW-0813">Transport</keyword>
<sequence>MEGPATAPSSSPAQHSSWHSPVTYLFGGLAALLVLIFLAIFILSCTYLKLSDYLENRRQNERSDLEAAAGEDDGGSGGSESGCLKLAQPVLEEKYLVIMAGQQKPTFLATPVSSRASSFGSKSNCSCSTSNENTDTSEEENAKKKQECWMCRV</sequence>
<evidence type="ECO:0000256" key="9">
    <source>
        <dbReference type="SAM" id="Phobius"/>
    </source>
</evidence>
<keyword evidence="11" id="KW-1185">Reference proteome</keyword>
<organism evidence="10 11">
    <name type="scientific">Abeliophyllum distichum</name>
    <dbReference type="NCBI Taxonomy" id="126358"/>
    <lineage>
        <taxon>Eukaryota</taxon>
        <taxon>Viridiplantae</taxon>
        <taxon>Streptophyta</taxon>
        <taxon>Embryophyta</taxon>
        <taxon>Tracheophyta</taxon>
        <taxon>Spermatophyta</taxon>
        <taxon>Magnoliopsida</taxon>
        <taxon>eudicotyledons</taxon>
        <taxon>Gunneridae</taxon>
        <taxon>Pentapetalae</taxon>
        <taxon>asterids</taxon>
        <taxon>lamiids</taxon>
        <taxon>Lamiales</taxon>
        <taxon>Oleaceae</taxon>
        <taxon>Forsythieae</taxon>
        <taxon>Abeliophyllum</taxon>
    </lineage>
</organism>
<keyword evidence="7 9" id="KW-0472">Membrane</keyword>
<evidence type="ECO:0000256" key="4">
    <source>
        <dbReference type="ARBA" id="ARBA00022692"/>
    </source>
</evidence>
<evidence type="ECO:0000313" key="11">
    <source>
        <dbReference type="Proteomes" id="UP001604336"/>
    </source>
</evidence>
<feature type="transmembrane region" description="Helical" evidence="9">
    <location>
        <begin position="24"/>
        <end position="48"/>
    </location>
</feature>
<evidence type="ECO:0000256" key="6">
    <source>
        <dbReference type="ARBA" id="ARBA00022989"/>
    </source>
</evidence>
<evidence type="ECO:0000256" key="3">
    <source>
        <dbReference type="ARBA" id="ARBA00022448"/>
    </source>
</evidence>
<evidence type="ECO:0000256" key="2">
    <source>
        <dbReference type="ARBA" id="ARBA00009977"/>
    </source>
</evidence>
<dbReference type="GO" id="GO:0006865">
    <property type="term" value="P:amino acid transport"/>
    <property type="evidence" value="ECO:0007669"/>
    <property type="project" value="UniProtKB-KW"/>
</dbReference>
<evidence type="ECO:0000256" key="8">
    <source>
        <dbReference type="SAM" id="MobiDB-lite"/>
    </source>
</evidence>
<keyword evidence="4 9" id="KW-0812">Transmembrane</keyword>
<comment type="caution">
    <text evidence="10">The sequence shown here is derived from an EMBL/GenBank/DDBJ whole genome shotgun (WGS) entry which is preliminary data.</text>
</comment>
<dbReference type="GO" id="GO:0080143">
    <property type="term" value="P:regulation of amino acid export"/>
    <property type="evidence" value="ECO:0007669"/>
    <property type="project" value="UniProtKB-ARBA"/>
</dbReference>
<proteinExistence type="inferred from homology"/>
<name>A0ABD1NW22_9LAMI</name>
<dbReference type="PANTHER" id="PTHR33228">
    <property type="entry name" value="PROTEIN GLUTAMINE DUMPER 4-RELATED"/>
    <property type="match status" value="1"/>
</dbReference>
<keyword evidence="6 9" id="KW-1133">Transmembrane helix</keyword>